<dbReference type="EMBL" id="GG666471">
    <property type="protein sequence ID" value="EEN67158.1"/>
    <property type="molecule type" value="Genomic_DNA"/>
</dbReference>
<sequence length="130" mass="13845">MANRARWIILFLGDGGRGFGARPSPRLNNHLSQAAGTSTLSYYNLISTDGSQTISAFAKGTISFSKFHSAQRTVPSDLQNPAKCPTPATGVHTSPQGGVKEMVCLGTERDISSQEPRKAIKFNPSPVPEG</sequence>
<gene>
    <name evidence="2" type="ORF">BRAFLDRAFT_88453</name>
</gene>
<proteinExistence type="predicted"/>
<organism>
    <name type="scientific">Branchiostoma floridae</name>
    <name type="common">Florida lancelet</name>
    <name type="synonym">Amphioxus</name>
    <dbReference type="NCBI Taxonomy" id="7739"/>
    <lineage>
        <taxon>Eukaryota</taxon>
        <taxon>Metazoa</taxon>
        <taxon>Chordata</taxon>
        <taxon>Cephalochordata</taxon>
        <taxon>Leptocardii</taxon>
        <taxon>Amphioxiformes</taxon>
        <taxon>Branchiostomatidae</taxon>
        <taxon>Branchiostoma</taxon>
    </lineage>
</organism>
<dbReference type="AlphaFoldDB" id="C3XWP8"/>
<protein>
    <submittedName>
        <fullName evidence="2">Uncharacterized protein</fullName>
    </submittedName>
</protein>
<feature type="compositionally biased region" description="Basic and acidic residues" evidence="1">
    <location>
        <begin position="107"/>
        <end position="118"/>
    </location>
</feature>
<dbReference type="InParanoid" id="C3XWP8"/>
<feature type="region of interest" description="Disordered" evidence="1">
    <location>
        <begin position="74"/>
        <end position="130"/>
    </location>
</feature>
<evidence type="ECO:0000256" key="1">
    <source>
        <dbReference type="SAM" id="MobiDB-lite"/>
    </source>
</evidence>
<reference evidence="2" key="1">
    <citation type="journal article" date="2008" name="Nature">
        <title>The amphioxus genome and the evolution of the chordate karyotype.</title>
        <authorList>
            <consortium name="US DOE Joint Genome Institute (JGI-PGF)"/>
            <person name="Putnam N.H."/>
            <person name="Butts T."/>
            <person name="Ferrier D.E.K."/>
            <person name="Furlong R.F."/>
            <person name="Hellsten U."/>
            <person name="Kawashima T."/>
            <person name="Robinson-Rechavi M."/>
            <person name="Shoguchi E."/>
            <person name="Terry A."/>
            <person name="Yu J.-K."/>
            <person name="Benito-Gutierrez E.L."/>
            <person name="Dubchak I."/>
            <person name="Garcia-Fernandez J."/>
            <person name="Gibson-Brown J.J."/>
            <person name="Grigoriev I.V."/>
            <person name="Horton A.C."/>
            <person name="de Jong P.J."/>
            <person name="Jurka J."/>
            <person name="Kapitonov V.V."/>
            <person name="Kohara Y."/>
            <person name="Kuroki Y."/>
            <person name="Lindquist E."/>
            <person name="Lucas S."/>
            <person name="Osoegawa K."/>
            <person name="Pennacchio L.A."/>
            <person name="Salamov A.A."/>
            <person name="Satou Y."/>
            <person name="Sauka-Spengler T."/>
            <person name="Schmutz J."/>
            <person name="Shin-I T."/>
            <person name="Toyoda A."/>
            <person name="Bronner-Fraser M."/>
            <person name="Fujiyama A."/>
            <person name="Holland L.Z."/>
            <person name="Holland P.W.H."/>
            <person name="Satoh N."/>
            <person name="Rokhsar D.S."/>
        </authorList>
    </citation>
    <scope>NUCLEOTIDE SEQUENCE [LARGE SCALE GENOMIC DNA]</scope>
    <source>
        <strain evidence="2">S238N-H82</strain>
        <tissue evidence="2">Testes</tissue>
    </source>
</reference>
<name>C3XWP8_BRAFL</name>
<accession>C3XWP8</accession>
<evidence type="ECO:0000313" key="2">
    <source>
        <dbReference type="EMBL" id="EEN67158.1"/>
    </source>
</evidence>